<name>A0A0E9T2J4_ANGAN</name>
<reference evidence="1" key="1">
    <citation type="submission" date="2014-11" db="EMBL/GenBank/DDBJ databases">
        <authorList>
            <person name="Amaro Gonzalez C."/>
        </authorList>
    </citation>
    <scope>NUCLEOTIDE SEQUENCE</scope>
</reference>
<dbReference type="AlphaFoldDB" id="A0A0E9T2J4"/>
<reference evidence="1" key="2">
    <citation type="journal article" date="2015" name="Fish Shellfish Immunol.">
        <title>Early steps in the European eel (Anguilla anguilla)-Vibrio vulnificus interaction in the gills: Role of the RtxA13 toxin.</title>
        <authorList>
            <person name="Callol A."/>
            <person name="Pajuelo D."/>
            <person name="Ebbesson L."/>
            <person name="Teles M."/>
            <person name="MacKenzie S."/>
            <person name="Amaro C."/>
        </authorList>
    </citation>
    <scope>NUCLEOTIDE SEQUENCE</scope>
</reference>
<sequence length="32" mass="3759">MDLRVFVCKLNVPFLLISDFTQFSLLELTMHS</sequence>
<dbReference type="EMBL" id="GBXM01061372">
    <property type="protein sequence ID" value="JAH47205.1"/>
    <property type="molecule type" value="Transcribed_RNA"/>
</dbReference>
<organism evidence="1">
    <name type="scientific">Anguilla anguilla</name>
    <name type="common">European freshwater eel</name>
    <name type="synonym">Muraena anguilla</name>
    <dbReference type="NCBI Taxonomy" id="7936"/>
    <lineage>
        <taxon>Eukaryota</taxon>
        <taxon>Metazoa</taxon>
        <taxon>Chordata</taxon>
        <taxon>Craniata</taxon>
        <taxon>Vertebrata</taxon>
        <taxon>Euteleostomi</taxon>
        <taxon>Actinopterygii</taxon>
        <taxon>Neopterygii</taxon>
        <taxon>Teleostei</taxon>
        <taxon>Anguilliformes</taxon>
        <taxon>Anguillidae</taxon>
        <taxon>Anguilla</taxon>
    </lineage>
</organism>
<accession>A0A0E9T2J4</accession>
<evidence type="ECO:0000313" key="1">
    <source>
        <dbReference type="EMBL" id="JAH47205.1"/>
    </source>
</evidence>
<protein>
    <submittedName>
        <fullName evidence="1">Uncharacterized protein</fullName>
    </submittedName>
</protein>
<proteinExistence type="predicted"/>